<dbReference type="OrthoDB" id="448455at2759"/>
<dbReference type="Gene3D" id="3.40.50.300">
    <property type="entry name" value="P-loop containing nucleotide triphosphate hydrolases"/>
    <property type="match status" value="1"/>
</dbReference>
<dbReference type="InterPro" id="IPR000719">
    <property type="entry name" value="Prot_kinase_dom"/>
</dbReference>
<evidence type="ECO:0000313" key="9">
    <source>
        <dbReference type="EMBL" id="EHK25270.1"/>
    </source>
</evidence>
<feature type="repeat" description="ANK" evidence="4">
    <location>
        <begin position="757"/>
        <end position="789"/>
    </location>
</feature>
<dbReference type="HOGENOM" id="CLU_268621_0_0_1"/>
<dbReference type="Pfam" id="PF24883">
    <property type="entry name" value="NPHP3_N"/>
    <property type="match status" value="1"/>
</dbReference>
<comment type="caution">
    <text evidence="9">The sequence shown here is derived from an EMBL/GenBank/DDBJ whole genome shotgun (WGS) entry which is preliminary data.</text>
</comment>
<dbReference type="GeneID" id="25791385"/>
<feature type="domain" description="Protein kinase" evidence="8">
    <location>
        <begin position="916"/>
        <end position="1191"/>
    </location>
</feature>
<sequence>MSGPLHISTSVVAVLQLAATATQYLKDVKHGSADRSRLRDELRSTTCLLEMLQDRLEDLDDMPDSENLLMPQSISLLGGADGPLHLFRKVLEEIVAELAPQDKLRRLMKPFTWPFDKKKVAELLTCLERSKSHFSLVLQNNIVDLARLANLKLDKIGDKVESSEAKSRNADTQKIIQWISPLSFRSRHVSVLESVQPGTGIWLLEHATFRDWLKRKTGILWCPGIPGAGKTSLVSLAINHLEEESPQANTFCSYIYCDYNQRSIQTHVSLLSSILQQVLQNSSSDVLPSEVATLYSQHQKYNTRPTLAQITEILEKLVSTFETFHVIVDALDECSESEEDALQFISAVSSLGSAVKILCTSRSSSVFNVYFSTASRIEISAQQTDITTFLTACLQDQPRLSKHVAKDPSLKDDIIGAIIQESQGMFLLAKLHVESLSRKFSRKEVRVALKTLPSTLDATYSEALERIYSQDSDSAELAELILYWVVCAKRSLTVQDLQHLYATRELSDGEFLDEDDLPDGDILSSVCSGLIIVDSESQRVRLVHHTAQQYFESCHHTRLLEAKLSLTNISLTYLTLSNFSSGYCITDETMSIRLKQYPFLDYAAKYWGSDLAQLDCADIGPRIEKFASEAIAVEAINQAWCLKTSKHQYTNWSQEFPKHVPALVLISAFSLPEVLQYLVSRGHKINARGSDGETALIRSVGFGHVQNVQMLLELGAEVDAQDHMDETALQRAARVGNETLAKILIDKGADVNSKAASDWTALMSAVSSGNLEVVKILVEAGADFRTETVWGDSALSIATRSGQEAIANFLSDQGAILPKGPAGRRASIIASRKGLHQLVRKLTANYDAVADKPLERQSSRLMDGLSDIQEAENAAAAAADTKAEGAVPQQARADSSADFLDGMEEVGYNIGFHKRYDLLEKLGKGHFAEVYLCSNRVTGVRYAVKVHVFTPQVNEKSKSDGLYREAKLMKSFHKEPHPNILRFVDLFTEHSFEKTYLVMELAPHGELFNYIVTNTRLSEDDARKVFLQLFSGLDFLHSQGWIHRDIKPENILLADEENLVIKISDFGLAKKISPSTEKWEWVTTLCGTPSYVAPEILTSNEERKYGFPVDIWSCGVVLYICLCGFPPFSDDLYSKEFPYTLTQQIRQGRFDYPSPYWDSIGDPALDLIDDMLVVDMERRFTVKECLEHPWMREVSPQILAEPIRSASPEPMEEMEERRTGSLKKRWLISEIN</sequence>
<keyword evidence="4" id="KW-0040">ANK repeat</keyword>
<dbReference type="InterPro" id="IPR017441">
    <property type="entry name" value="Protein_kinase_ATP_BS"/>
</dbReference>
<organism evidence="9 10">
    <name type="scientific">Hypocrea virens (strain Gv29-8 / FGSC 10586)</name>
    <name type="common">Gliocladium virens</name>
    <name type="synonym">Trichoderma virens</name>
    <dbReference type="NCBI Taxonomy" id="413071"/>
    <lineage>
        <taxon>Eukaryota</taxon>
        <taxon>Fungi</taxon>
        <taxon>Dikarya</taxon>
        <taxon>Ascomycota</taxon>
        <taxon>Pezizomycotina</taxon>
        <taxon>Sordariomycetes</taxon>
        <taxon>Hypocreomycetidae</taxon>
        <taxon>Hypocreales</taxon>
        <taxon>Hypocreaceae</taxon>
        <taxon>Trichoderma</taxon>
    </lineage>
</organism>
<evidence type="ECO:0000256" key="6">
    <source>
        <dbReference type="SAM" id="Coils"/>
    </source>
</evidence>
<dbReference type="RefSeq" id="XP_013959481.1">
    <property type="nucleotide sequence ID" value="XM_014104006.1"/>
</dbReference>
<reference evidence="9 10" key="1">
    <citation type="journal article" date="2011" name="Genome Biol.">
        <title>Comparative genome sequence analysis underscores mycoparasitism as the ancestral life style of Trichoderma.</title>
        <authorList>
            <person name="Kubicek C.P."/>
            <person name="Herrera-Estrella A."/>
            <person name="Seidl-Seiboth V."/>
            <person name="Martinez D.A."/>
            <person name="Druzhinina I.S."/>
            <person name="Thon M."/>
            <person name="Zeilinger S."/>
            <person name="Casas-Flores S."/>
            <person name="Horwitz B.A."/>
            <person name="Mukherjee P.K."/>
            <person name="Mukherjee M."/>
            <person name="Kredics L."/>
            <person name="Alcaraz L.D."/>
            <person name="Aerts A."/>
            <person name="Antal Z."/>
            <person name="Atanasova L."/>
            <person name="Cervantes-Badillo M.G."/>
            <person name="Challacombe J."/>
            <person name="Chertkov O."/>
            <person name="McCluskey K."/>
            <person name="Coulpier F."/>
            <person name="Deshpande N."/>
            <person name="von Doehren H."/>
            <person name="Ebbole D.J."/>
            <person name="Esquivel-Naranjo E.U."/>
            <person name="Fekete E."/>
            <person name="Flipphi M."/>
            <person name="Glaser F."/>
            <person name="Gomez-Rodriguez E.Y."/>
            <person name="Gruber S."/>
            <person name="Han C."/>
            <person name="Henrissat B."/>
            <person name="Hermosa R."/>
            <person name="Hernandez-Onate M."/>
            <person name="Karaffa L."/>
            <person name="Kosti I."/>
            <person name="Le Crom S."/>
            <person name="Lindquist E."/>
            <person name="Lucas S."/>
            <person name="Luebeck M."/>
            <person name="Luebeck P.S."/>
            <person name="Margeot A."/>
            <person name="Metz B."/>
            <person name="Misra M."/>
            <person name="Nevalainen H."/>
            <person name="Omann M."/>
            <person name="Packer N."/>
            <person name="Perrone G."/>
            <person name="Uresti-Rivera E.E."/>
            <person name="Salamov A."/>
            <person name="Schmoll M."/>
            <person name="Seiboth B."/>
            <person name="Shapiro H."/>
            <person name="Sukno S."/>
            <person name="Tamayo-Ramos J.A."/>
            <person name="Tisch D."/>
            <person name="Wiest A."/>
            <person name="Wilkinson H.H."/>
            <person name="Zhang M."/>
            <person name="Coutinho P.M."/>
            <person name="Kenerley C.M."/>
            <person name="Monte E."/>
            <person name="Baker S.E."/>
            <person name="Grigoriev I.V."/>
        </authorList>
    </citation>
    <scope>NUCLEOTIDE SEQUENCE [LARGE SCALE GENOMIC DNA]</scope>
    <source>
        <strain evidence="10">Gv29-8 / FGSC 10586</strain>
    </source>
</reference>
<dbReference type="GO" id="GO:0005524">
    <property type="term" value="F:ATP binding"/>
    <property type="evidence" value="ECO:0007669"/>
    <property type="project" value="UniProtKB-UniRule"/>
</dbReference>
<evidence type="ECO:0000259" key="8">
    <source>
        <dbReference type="PROSITE" id="PS50011"/>
    </source>
</evidence>
<dbReference type="PROSITE" id="PS50088">
    <property type="entry name" value="ANK_REPEAT"/>
    <property type="match status" value="3"/>
</dbReference>
<keyword evidence="3 5" id="KW-0067">ATP-binding</keyword>
<dbReference type="InterPro" id="IPR054471">
    <property type="entry name" value="GPIID_WHD"/>
</dbReference>
<dbReference type="FunFam" id="1.10.510.10:FF:000571">
    <property type="entry name" value="Maternal embryonic leucine zipper kinase"/>
    <property type="match status" value="1"/>
</dbReference>
<dbReference type="SUPFAM" id="SSF48403">
    <property type="entry name" value="Ankyrin repeat"/>
    <property type="match status" value="1"/>
</dbReference>
<dbReference type="EMBL" id="ABDF02000003">
    <property type="protein sequence ID" value="EHK25270.1"/>
    <property type="molecule type" value="Genomic_DNA"/>
</dbReference>
<dbReference type="InterPro" id="IPR002110">
    <property type="entry name" value="Ankyrin_rpt"/>
</dbReference>
<feature type="signal peptide" evidence="7">
    <location>
        <begin position="1"/>
        <end position="20"/>
    </location>
</feature>
<dbReference type="PANTHER" id="PTHR10039:SF15">
    <property type="entry name" value="NACHT DOMAIN-CONTAINING PROTEIN"/>
    <property type="match status" value="1"/>
</dbReference>
<dbReference type="PANTHER" id="PTHR10039">
    <property type="entry name" value="AMELOGENIN"/>
    <property type="match status" value="1"/>
</dbReference>
<dbReference type="Pfam" id="PF00069">
    <property type="entry name" value="Pkinase"/>
    <property type="match status" value="1"/>
</dbReference>
<gene>
    <name evidence="9" type="ORF">TRIVIDRAFT_219049</name>
</gene>
<protein>
    <recommendedName>
        <fullName evidence="8">Protein kinase domain-containing protein</fullName>
    </recommendedName>
</protein>
<evidence type="ECO:0000256" key="1">
    <source>
        <dbReference type="ARBA" id="ARBA00022737"/>
    </source>
</evidence>
<dbReference type="AlphaFoldDB" id="G9MIF3"/>
<dbReference type="eggNOG" id="KOG0615">
    <property type="taxonomic scope" value="Eukaryota"/>
</dbReference>
<dbReference type="InterPro" id="IPR036770">
    <property type="entry name" value="Ankyrin_rpt-contain_sf"/>
</dbReference>
<feature type="chain" id="PRO_5003523635" description="Protein kinase domain-containing protein" evidence="7">
    <location>
        <begin position="21"/>
        <end position="1232"/>
    </location>
</feature>
<dbReference type="Pfam" id="PF12796">
    <property type="entry name" value="Ank_2"/>
    <property type="match status" value="1"/>
</dbReference>
<dbReference type="SMART" id="SM00248">
    <property type="entry name" value="ANK"/>
    <property type="match status" value="5"/>
</dbReference>
<dbReference type="CDD" id="cd05117">
    <property type="entry name" value="STKc_CAMK"/>
    <property type="match status" value="1"/>
</dbReference>
<dbReference type="VEuPathDB" id="FungiDB:TRIVIDRAFT_219049"/>
<proteinExistence type="predicted"/>
<keyword evidence="1" id="KW-0677">Repeat</keyword>
<dbReference type="SMART" id="SM00220">
    <property type="entry name" value="S_TKc"/>
    <property type="match status" value="1"/>
</dbReference>
<dbReference type="SUPFAM" id="SSF52540">
    <property type="entry name" value="P-loop containing nucleoside triphosphate hydrolases"/>
    <property type="match status" value="1"/>
</dbReference>
<dbReference type="PROSITE" id="PS50011">
    <property type="entry name" value="PROTEIN_KINASE_DOM"/>
    <property type="match status" value="1"/>
</dbReference>
<evidence type="ECO:0000256" key="5">
    <source>
        <dbReference type="PROSITE-ProRule" id="PRU10141"/>
    </source>
</evidence>
<evidence type="ECO:0000256" key="3">
    <source>
        <dbReference type="ARBA" id="ARBA00022840"/>
    </source>
</evidence>
<keyword evidence="10" id="KW-1185">Reference proteome</keyword>
<name>G9MIF3_HYPVG</name>
<dbReference type="InterPro" id="IPR056884">
    <property type="entry name" value="NPHP3-like_N"/>
</dbReference>
<feature type="repeat" description="ANK" evidence="4">
    <location>
        <begin position="691"/>
        <end position="723"/>
    </location>
</feature>
<dbReference type="FunFam" id="1.25.40.20:FF:000526">
    <property type="entry name" value="NACHT and Ankyrin domain protein"/>
    <property type="match status" value="1"/>
</dbReference>
<dbReference type="GO" id="GO:0004672">
    <property type="term" value="F:protein kinase activity"/>
    <property type="evidence" value="ECO:0007669"/>
    <property type="project" value="InterPro"/>
</dbReference>
<evidence type="ECO:0000256" key="2">
    <source>
        <dbReference type="ARBA" id="ARBA00022741"/>
    </source>
</evidence>
<evidence type="ECO:0000256" key="4">
    <source>
        <dbReference type="PROSITE-ProRule" id="PRU00023"/>
    </source>
</evidence>
<dbReference type="Gene3D" id="1.10.510.10">
    <property type="entry name" value="Transferase(Phosphotransferase) domain 1"/>
    <property type="match status" value="1"/>
</dbReference>
<keyword evidence="6" id="KW-0175">Coiled coil</keyword>
<evidence type="ECO:0000256" key="7">
    <source>
        <dbReference type="SAM" id="SignalP"/>
    </source>
</evidence>
<dbReference type="PROSITE" id="PS00107">
    <property type="entry name" value="PROTEIN_KINASE_ATP"/>
    <property type="match status" value="1"/>
</dbReference>
<feature type="binding site" evidence="5">
    <location>
        <position position="945"/>
    </location>
    <ligand>
        <name>ATP</name>
        <dbReference type="ChEBI" id="CHEBI:30616"/>
    </ligand>
</feature>
<dbReference type="Gene3D" id="1.25.40.20">
    <property type="entry name" value="Ankyrin repeat-containing domain"/>
    <property type="match status" value="1"/>
</dbReference>
<dbReference type="STRING" id="413071.G9MIF3"/>
<dbReference type="Proteomes" id="UP000007115">
    <property type="component" value="Unassembled WGS sequence"/>
</dbReference>
<keyword evidence="7" id="KW-0732">Signal</keyword>
<dbReference type="Pfam" id="PF13637">
    <property type="entry name" value="Ank_4"/>
    <property type="match status" value="1"/>
</dbReference>
<keyword evidence="2 5" id="KW-0547">Nucleotide-binding</keyword>
<accession>G9MIF3</accession>
<evidence type="ECO:0000313" key="10">
    <source>
        <dbReference type="Proteomes" id="UP000007115"/>
    </source>
</evidence>
<dbReference type="OMA" id="ETVWGDS"/>
<feature type="repeat" description="ANK" evidence="4">
    <location>
        <begin position="724"/>
        <end position="756"/>
    </location>
</feature>
<dbReference type="InterPro" id="IPR027417">
    <property type="entry name" value="P-loop_NTPase"/>
</dbReference>
<dbReference type="InterPro" id="IPR011009">
    <property type="entry name" value="Kinase-like_dom_sf"/>
</dbReference>
<dbReference type="Pfam" id="PF22939">
    <property type="entry name" value="WHD_GPIID"/>
    <property type="match status" value="1"/>
</dbReference>
<feature type="coiled-coil region" evidence="6">
    <location>
        <begin position="35"/>
        <end position="62"/>
    </location>
</feature>
<dbReference type="InParanoid" id="G9MIF3"/>
<dbReference type="SUPFAM" id="SSF56112">
    <property type="entry name" value="Protein kinase-like (PK-like)"/>
    <property type="match status" value="1"/>
</dbReference>
<dbReference type="PROSITE" id="PS50297">
    <property type="entry name" value="ANK_REP_REGION"/>
    <property type="match status" value="3"/>
</dbReference>